<dbReference type="AlphaFoldDB" id="A0A3M7QTS2"/>
<gene>
    <name evidence="1" type="ORF">BpHYR1_029112</name>
</gene>
<proteinExistence type="predicted"/>
<evidence type="ECO:0000313" key="2">
    <source>
        <dbReference type="Proteomes" id="UP000276133"/>
    </source>
</evidence>
<dbReference type="Proteomes" id="UP000276133">
    <property type="component" value="Unassembled WGS sequence"/>
</dbReference>
<reference evidence="1 2" key="1">
    <citation type="journal article" date="2018" name="Sci. Rep.">
        <title>Genomic signatures of local adaptation to the degree of environmental predictability in rotifers.</title>
        <authorList>
            <person name="Franch-Gras L."/>
            <person name="Hahn C."/>
            <person name="Garcia-Roger E.M."/>
            <person name="Carmona M.J."/>
            <person name="Serra M."/>
            <person name="Gomez A."/>
        </authorList>
    </citation>
    <scope>NUCLEOTIDE SEQUENCE [LARGE SCALE GENOMIC DNA]</scope>
    <source>
        <strain evidence="1">HYR1</strain>
    </source>
</reference>
<keyword evidence="2" id="KW-1185">Reference proteome</keyword>
<sequence>MTFRAKLVLSFSKIVSHSAHQVYSKSSTLEIPKYTKKNHSDLQLKFNFSGILSFANTNTSLYLFYLKKVILDKKFSKKYVTRHCNLELEQV</sequence>
<dbReference type="EMBL" id="REGN01005113">
    <property type="protein sequence ID" value="RNA14770.1"/>
    <property type="molecule type" value="Genomic_DNA"/>
</dbReference>
<protein>
    <submittedName>
        <fullName evidence="1">Uncharacterized protein</fullName>
    </submittedName>
</protein>
<name>A0A3M7QTS2_BRAPC</name>
<evidence type="ECO:0000313" key="1">
    <source>
        <dbReference type="EMBL" id="RNA14770.1"/>
    </source>
</evidence>
<comment type="caution">
    <text evidence="1">The sequence shown here is derived from an EMBL/GenBank/DDBJ whole genome shotgun (WGS) entry which is preliminary data.</text>
</comment>
<organism evidence="1 2">
    <name type="scientific">Brachionus plicatilis</name>
    <name type="common">Marine rotifer</name>
    <name type="synonym">Brachionus muelleri</name>
    <dbReference type="NCBI Taxonomy" id="10195"/>
    <lineage>
        <taxon>Eukaryota</taxon>
        <taxon>Metazoa</taxon>
        <taxon>Spiralia</taxon>
        <taxon>Gnathifera</taxon>
        <taxon>Rotifera</taxon>
        <taxon>Eurotatoria</taxon>
        <taxon>Monogononta</taxon>
        <taxon>Pseudotrocha</taxon>
        <taxon>Ploima</taxon>
        <taxon>Brachionidae</taxon>
        <taxon>Brachionus</taxon>
    </lineage>
</organism>
<accession>A0A3M7QTS2</accession>